<dbReference type="Pfam" id="PF00044">
    <property type="entry name" value="Gp_dh_N"/>
    <property type="match status" value="1"/>
</dbReference>
<evidence type="ECO:0000313" key="5">
    <source>
        <dbReference type="EMBL" id="SFS97073.1"/>
    </source>
</evidence>
<evidence type="ECO:0000256" key="3">
    <source>
        <dbReference type="RuleBase" id="RU000397"/>
    </source>
</evidence>
<dbReference type="OrthoDB" id="9803304at2"/>
<dbReference type="AlphaFoldDB" id="A0A1I6U6K9"/>
<dbReference type="CDD" id="cd18126">
    <property type="entry name" value="GAPDH_I_C"/>
    <property type="match status" value="1"/>
</dbReference>
<dbReference type="PANTHER" id="PTHR43454">
    <property type="entry name" value="GLYCERALDEHYDE-3-PHOSPHATE DEHYDROGENASE"/>
    <property type="match status" value="1"/>
</dbReference>
<protein>
    <submittedName>
        <fullName evidence="5">Glyceraldehyde 3-phosphate dehydrogenase</fullName>
    </submittedName>
</protein>
<reference evidence="5 6" key="1">
    <citation type="submission" date="2016-10" db="EMBL/GenBank/DDBJ databases">
        <authorList>
            <person name="de Groot N.N."/>
        </authorList>
    </citation>
    <scope>NUCLEOTIDE SEQUENCE [LARGE SCALE GENOMIC DNA]</scope>
    <source>
        <strain evidence="5 6">DSM 22789</strain>
    </source>
</reference>
<dbReference type="SUPFAM" id="SSF55347">
    <property type="entry name" value="Glyceraldehyde-3-phosphate dehydrogenase-like, C-terminal domain"/>
    <property type="match status" value="1"/>
</dbReference>
<dbReference type="InterPro" id="IPR020829">
    <property type="entry name" value="GlycerAld_3-P_DH_cat"/>
</dbReference>
<feature type="domain" description="Glyceraldehyde 3-phosphate dehydrogenase NAD(P) binding" evidence="4">
    <location>
        <begin position="130"/>
        <end position="292"/>
    </location>
</feature>
<dbReference type="SUPFAM" id="SSF51735">
    <property type="entry name" value="NAD(P)-binding Rossmann-fold domains"/>
    <property type="match status" value="1"/>
</dbReference>
<dbReference type="EMBL" id="FOZZ01000008">
    <property type="protein sequence ID" value="SFS97073.1"/>
    <property type="molecule type" value="Genomic_DNA"/>
</dbReference>
<dbReference type="FunFam" id="3.30.360.10:FF:000002">
    <property type="entry name" value="Glyceraldehyde-3-phosphate dehydrogenase"/>
    <property type="match status" value="1"/>
</dbReference>
<dbReference type="SMART" id="SM00846">
    <property type="entry name" value="Gp_dh_N"/>
    <property type="match status" value="1"/>
</dbReference>
<dbReference type="STRING" id="683125.SAMN05660206_10820"/>
<dbReference type="PRINTS" id="PR00078">
    <property type="entry name" value="G3PDHDRGNASE"/>
</dbReference>
<comment type="similarity">
    <text evidence="1 3">Belongs to the glyceraldehyde-3-phosphate dehydrogenase family.</text>
</comment>
<sequence>MVQEHAFEQEIKSYKSRQNATVKLIEIISNLWFNRSVELIFFRNQIVDRRVSHILNLHQASKELADRPISIFETLQLAEAMQHLNLAPSRIDIGKLALKMRMDNIEEEDTLYFIKKELLPAQEHRSFEPKDVVLYGFGRIGRLLARELISKVASGHQLRLRAIVTRDNIDEKTLRKRANLLQSDSIHGEFDGIVEVDITKESLIINGTTVRFISAKSPEEIDYTKYGIKDALIIDNTGAFRDDKELSRHLSSKGAKQVLLTAPGKGIPNIVYGVNNDMINTKKDNVFSAASCTTNAISPILEVIQQKWGIVHGHIETIHSYTNDQNLVDNMHKKSRRGRAAALNMVITETGAGSAVAKVLPKLVGKLTSNAIRVPVPNGSLAILKLQLEKSTSVDTLNLSIKESALDGPLVEQIKFSNNDELVSSDIIGTTTASVFDAPATIVSDDGKNVVLYVWYDNEYGYTHQVMRLARHIAGVRRYTYY</sequence>
<dbReference type="Proteomes" id="UP000198785">
    <property type="component" value="Unassembled WGS sequence"/>
</dbReference>
<dbReference type="InterPro" id="IPR036291">
    <property type="entry name" value="NAD(P)-bd_dom_sf"/>
</dbReference>
<dbReference type="Pfam" id="PF02800">
    <property type="entry name" value="Gp_dh_C"/>
    <property type="match status" value="1"/>
</dbReference>
<keyword evidence="2" id="KW-0560">Oxidoreductase</keyword>
<evidence type="ECO:0000256" key="1">
    <source>
        <dbReference type="ARBA" id="ARBA00007406"/>
    </source>
</evidence>
<dbReference type="InterPro" id="IPR020830">
    <property type="entry name" value="GlycerAld_3-P_DH_AS"/>
</dbReference>
<dbReference type="PROSITE" id="PS00071">
    <property type="entry name" value="GAPDH"/>
    <property type="match status" value="1"/>
</dbReference>
<dbReference type="Gene3D" id="3.30.360.10">
    <property type="entry name" value="Dihydrodipicolinate Reductase, domain 2"/>
    <property type="match status" value="1"/>
</dbReference>
<dbReference type="GO" id="GO:0016620">
    <property type="term" value="F:oxidoreductase activity, acting on the aldehyde or oxo group of donors, NAD or NADP as acceptor"/>
    <property type="evidence" value="ECO:0007669"/>
    <property type="project" value="InterPro"/>
</dbReference>
<accession>A0A1I6U6K9</accession>
<dbReference type="NCBIfam" id="NF006139">
    <property type="entry name" value="PRK08289.1"/>
    <property type="match status" value="1"/>
</dbReference>
<proteinExistence type="inferred from homology"/>
<dbReference type="InterPro" id="IPR020828">
    <property type="entry name" value="GlycerAld_3-P_DH_NAD(P)-bd"/>
</dbReference>
<dbReference type="PANTHER" id="PTHR43454:SF1">
    <property type="entry name" value="GLYCERALDEHYDE 3-PHOSPHATE DEHYDROGENASE NAD(P) BINDING DOMAIN-CONTAINING PROTEIN"/>
    <property type="match status" value="1"/>
</dbReference>
<name>A0A1I6U6K9_9SPHI</name>
<gene>
    <name evidence="5" type="ORF">SAMN05660206_10820</name>
</gene>
<keyword evidence="6" id="KW-1185">Reference proteome</keyword>
<dbReference type="Gene3D" id="3.40.50.720">
    <property type="entry name" value="NAD(P)-binding Rossmann-like Domain"/>
    <property type="match status" value="1"/>
</dbReference>
<dbReference type="CDD" id="cd05214">
    <property type="entry name" value="GAPDH_I_N"/>
    <property type="match status" value="1"/>
</dbReference>
<dbReference type="GO" id="GO:0051287">
    <property type="term" value="F:NAD binding"/>
    <property type="evidence" value="ECO:0007669"/>
    <property type="project" value="InterPro"/>
</dbReference>
<dbReference type="InterPro" id="IPR020831">
    <property type="entry name" value="GlycerAld/Erythrose_P_DH"/>
</dbReference>
<organism evidence="5 6">
    <name type="scientific">Sphingobacterium wenxiniae</name>
    <dbReference type="NCBI Taxonomy" id="683125"/>
    <lineage>
        <taxon>Bacteria</taxon>
        <taxon>Pseudomonadati</taxon>
        <taxon>Bacteroidota</taxon>
        <taxon>Sphingobacteriia</taxon>
        <taxon>Sphingobacteriales</taxon>
        <taxon>Sphingobacteriaceae</taxon>
        <taxon>Sphingobacterium</taxon>
    </lineage>
</organism>
<evidence type="ECO:0000259" key="4">
    <source>
        <dbReference type="SMART" id="SM00846"/>
    </source>
</evidence>
<evidence type="ECO:0000313" key="6">
    <source>
        <dbReference type="Proteomes" id="UP000198785"/>
    </source>
</evidence>
<evidence type="ECO:0000256" key="2">
    <source>
        <dbReference type="ARBA" id="ARBA00023002"/>
    </source>
</evidence>
<dbReference type="RefSeq" id="WP_093366184.1">
    <property type="nucleotide sequence ID" value="NZ_FOZZ01000008.1"/>
</dbReference>